<dbReference type="PRINTS" id="PR00095">
    <property type="entry name" value="ANTSNTHASEI"/>
</dbReference>
<gene>
    <name evidence="15" type="primary">trpE</name>
    <name evidence="18" type="ORF">B4102_1794</name>
</gene>
<keyword evidence="12 15" id="KW-0456">Lyase</keyword>
<evidence type="ECO:0000256" key="4">
    <source>
        <dbReference type="ARBA" id="ARBA00011575"/>
    </source>
</evidence>
<dbReference type="InterPro" id="IPR015890">
    <property type="entry name" value="Chorismate_C"/>
</dbReference>
<dbReference type="PANTHER" id="PTHR11236:SF48">
    <property type="entry name" value="ISOCHORISMATE SYNTHASE MENF"/>
    <property type="match status" value="1"/>
</dbReference>
<evidence type="ECO:0000259" key="16">
    <source>
        <dbReference type="Pfam" id="PF00425"/>
    </source>
</evidence>
<comment type="cofactor">
    <cofactor evidence="1 15">
        <name>Mg(2+)</name>
        <dbReference type="ChEBI" id="CHEBI:18420"/>
    </cofactor>
</comment>
<reference evidence="18 19" key="1">
    <citation type="submission" date="2016-01" db="EMBL/GenBank/DDBJ databases">
        <title>Genome Sequences of Twelve Sporeforming Bacillus Species Isolated from Foods.</title>
        <authorList>
            <person name="Berendsen E.M."/>
            <person name="Wells-Bennik M.H."/>
            <person name="Krawcyk A.O."/>
            <person name="De Jong A."/>
            <person name="Holsappel S."/>
            <person name="Eijlander R.T."/>
            <person name="Kuipers O.P."/>
        </authorList>
    </citation>
    <scope>NUCLEOTIDE SEQUENCE [LARGE SCALE GENOMIC DNA]</scope>
    <source>
        <strain evidence="18 19">B4102</strain>
    </source>
</reference>
<evidence type="ECO:0000256" key="14">
    <source>
        <dbReference type="ARBA" id="ARBA00047683"/>
    </source>
</evidence>
<evidence type="ECO:0000256" key="1">
    <source>
        <dbReference type="ARBA" id="ARBA00001946"/>
    </source>
</evidence>
<dbReference type="InterPro" id="IPR006805">
    <property type="entry name" value="Anth_synth_I_N"/>
</dbReference>
<evidence type="ECO:0000313" key="18">
    <source>
        <dbReference type="EMBL" id="KYD11368.1"/>
    </source>
</evidence>
<evidence type="ECO:0000259" key="17">
    <source>
        <dbReference type="Pfam" id="PF04715"/>
    </source>
</evidence>
<evidence type="ECO:0000256" key="10">
    <source>
        <dbReference type="ARBA" id="ARBA00022842"/>
    </source>
</evidence>
<evidence type="ECO:0000256" key="8">
    <source>
        <dbReference type="ARBA" id="ARBA00022723"/>
    </source>
</evidence>
<dbReference type="GO" id="GO:0046872">
    <property type="term" value="F:metal ion binding"/>
    <property type="evidence" value="ECO:0007669"/>
    <property type="project" value="UniProtKB-KW"/>
</dbReference>
<dbReference type="Gene3D" id="3.60.120.10">
    <property type="entry name" value="Anthranilate synthase"/>
    <property type="match status" value="1"/>
</dbReference>
<evidence type="ECO:0000256" key="9">
    <source>
        <dbReference type="ARBA" id="ARBA00022822"/>
    </source>
</evidence>
<keyword evidence="19" id="KW-1185">Reference proteome</keyword>
<accession>A0A150LGB0</accession>
<keyword evidence="11 15" id="KW-0057">Aromatic amino acid biosynthesis</keyword>
<evidence type="ECO:0000256" key="11">
    <source>
        <dbReference type="ARBA" id="ARBA00023141"/>
    </source>
</evidence>
<keyword evidence="9 15" id="KW-0822">Tryptophan biosynthesis</keyword>
<dbReference type="AlphaFoldDB" id="A0A150LGB0"/>
<feature type="domain" description="Chorismate-utilising enzyme C-terminal" evidence="16">
    <location>
        <begin position="201"/>
        <end position="454"/>
    </location>
</feature>
<dbReference type="InterPro" id="IPR019999">
    <property type="entry name" value="Anth_synth_I-like"/>
</dbReference>
<dbReference type="Proteomes" id="UP000075666">
    <property type="component" value="Unassembled WGS sequence"/>
</dbReference>
<dbReference type="PANTHER" id="PTHR11236">
    <property type="entry name" value="AMINOBENZOATE/ANTHRANILATE SYNTHASE"/>
    <property type="match status" value="1"/>
</dbReference>
<comment type="subunit">
    <text evidence="4 15">Heterotetramer consisting of two non-identical subunits: a beta subunit (TrpG) and a large alpha subunit (TrpE).</text>
</comment>
<evidence type="ECO:0000256" key="7">
    <source>
        <dbReference type="ARBA" id="ARBA00022605"/>
    </source>
</evidence>
<evidence type="ECO:0000256" key="3">
    <source>
        <dbReference type="ARBA" id="ARBA00009562"/>
    </source>
</evidence>
<dbReference type="PATRIC" id="fig|46224.3.peg.4099"/>
<evidence type="ECO:0000256" key="12">
    <source>
        <dbReference type="ARBA" id="ARBA00023239"/>
    </source>
</evidence>
<comment type="pathway">
    <text evidence="2 15">Amino-acid biosynthesis; L-tryptophan biosynthesis; L-tryptophan from chorismate: step 1/5.</text>
</comment>
<dbReference type="EMBL" id="LQYN01000007">
    <property type="protein sequence ID" value="KYD11368.1"/>
    <property type="molecule type" value="Genomic_DNA"/>
</dbReference>
<dbReference type="InterPro" id="IPR005801">
    <property type="entry name" value="ADC_synthase"/>
</dbReference>
<proteinExistence type="inferred from homology"/>
<keyword evidence="7 15" id="KW-0028">Amino-acid biosynthesis</keyword>
<dbReference type="UniPathway" id="UPA00035">
    <property type="reaction ID" value="UER00040"/>
</dbReference>
<dbReference type="GO" id="GO:0004049">
    <property type="term" value="F:anthranilate synthase activity"/>
    <property type="evidence" value="ECO:0007669"/>
    <property type="project" value="UniProtKB-EC"/>
</dbReference>
<dbReference type="Pfam" id="PF00425">
    <property type="entry name" value="Chorismate_bind"/>
    <property type="match status" value="1"/>
</dbReference>
<dbReference type="EC" id="4.1.3.27" evidence="5 15"/>
<evidence type="ECO:0000256" key="6">
    <source>
        <dbReference type="ARBA" id="ARBA00020653"/>
    </source>
</evidence>
<name>A0A150LGB0_9BACI</name>
<organism evidence="18 19">
    <name type="scientific">Heyndrickxia sporothermodurans</name>
    <dbReference type="NCBI Taxonomy" id="46224"/>
    <lineage>
        <taxon>Bacteria</taxon>
        <taxon>Bacillati</taxon>
        <taxon>Bacillota</taxon>
        <taxon>Bacilli</taxon>
        <taxon>Bacillales</taxon>
        <taxon>Bacillaceae</taxon>
        <taxon>Heyndrickxia</taxon>
    </lineage>
</organism>
<comment type="function">
    <text evidence="13 15">Part of a heterotetrameric complex that catalyzes the two-step biosynthesis of anthranilate, an intermediate in the biosynthesis of L-tryptophan. In the first step, the glutamine-binding beta subunit (TrpG) of anthranilate synthase (AS) provides the glutamine amidotransferase activity which generates ammonia as a substrate that, along with chorismate, is used in the second step, catalyzed by the large alpha subunit of AS (TrpE) to produce anthranilate. In the absence of TrpG, TrpE can synthesize anthranilate directly from chorismate and high concentrations of ammonia.</text>
</comment>
<dbReference type="InterPro" id="IPR005256">
    <property type="entry name" value="Anth_synth_I_PabB"/>
</dbReference>
<evidence type="ECO:0000313" key="19">
    <source>
        <dbReference type="Proteomes" id="UP000075666"/>
    </source>
</evidence>
<comment type="caution">
    <text evidence="18">The sequence shown here is derived from an EMBL/GenBank/DDBJ whole genome shotgun (WGS) entry which is preliminary data.</text>
</comment>
<comment type="similarity">
    <text evidence="3 15">Belongs to the anthranilate synthase component I family.</text>
</comment>
<keyword evidence="10 15" id="KW-0460">Magnesium</keyword>
<sequence length="471" mass="53746">MVSKTEYKFIQMNADMLTPISVFNRINGKKKFLLESSLKHDGNGRYSFIGMNPYMEFIGEGDQVSISKPNKSVTTERGKPLDLLKNHIPKLDQFPLDFPFFGGGIGFIGYDAIRQYETIGPDLEDEQKIPDVHFMFYQDVIIFDHKTQMLFIVSLNLDEKRTEKDLVEKIAEIKESLFTKEEPQLFDLSKVPIHFKPLMEKEDFLEKVQIAQEFIRKGDIFQIVLSQKMKGRMDSDPFQFYRKLRNANPSPYMFYIDFDEYVLLGASPESLIKTIGSQVITNPIAGTRPRGNTQLEDSYYEKELLEDEKELAEHRMLVDLSRNDIGRVCEPGSITIPKYMVIEKYQHVMHIVSEVKGMMKPEFTGIDALKVCLPAGTVSGAPKIRAMQIINELEKQKRGVYAGAIGYINVNGNMDFALAIRTLVIKDGVAYLQAGAGIVHDSIPENEYIETLNKAKSLLEVNKDDHLARQL</sequence>
<evidence type="ECO:0000256" key="5">
    <source>
        <dbReference type="ARBA" id="ARBA00012266"/>
    </source>
</evidence>
<dbReference type="OrthoDB" id="9803598at2"/>
<evidence type="ECO:0000256" key="2">
    <source>
        <dbReference type="ARBA" id="ARBA00004873"/>
    </source>
</evidence>
<dbReference type="Pfam" id="PF04715">
    <property type="entry name" value="Anth_synt_I_N"/>
    <property type="match status" value="1"/>
</dbReference>
<protein>
    <recommendedName>
        <fullName evidence="6 15">Anthranilate synthase component 1</fullName>
        <ecNumber evidence="5 15">4.1.3.27</ecNumber>
    </recommendedName>
</protein>
<evidence type="ECO:0000256" key="13">
    <source>
        <dbReference type="ARBA" id="ARBA00025634"/>
    </source>
</evidence>
<keyword evidence="8 15" id="KW-0479">Metal-binding</keyword>
<dbReference type="STRING" id="46224.B4102_1794"/>
<dbReference type="SUPFAM" id="SSF56322">
    <property type="entry name" value="ADC synthase"/>
    <property type="match status" value="1"/>
</dbReference>
<dbReference type="RefSeq" id="WP_066226415.1">
    <property type="nucleotide sequence ID" value="NZ_LQYN01000007.1"/>
</dbReference>
<feature type="domain" description="Anthranilate synthase component I N-terminal" evidence="17">
    <location>
        <begin position="15"/>
        <end position="152"/>
    </location>
</feature>
<dbReference type="NCBIfam" id="TIGR00564">
    <property type="entry name" value="trpE_most"/>
    <property type="match status" value="1"/>
</dbReference>
<dbReference type="GO" id="GO:0000162">
    <property type="term" value="P:L-tryptophan biosynthetic process"/>
    <property type="evidence" value="ECO:0007669"/>
    <property type="project" value="UniProtKB-UniPathway"/>
</dbReference>
<comment type="catalytic activity">
    <reaction evidence="14 15">
        <text>chorismate + L-glutamine = anthranilate + pyruvate + L-glutamate + H(+)</text>
        <dbReference type="Rhea" id="RHEA:21732"/>
        <dbReference type="ChEBI" id="CHEBI:15361"/>
        <dbReference type="ChEBI" id="CHEBI:15378"/>
        <dbReference type="ChEBI" id="CHEBI:16567"/>
        <dbReference type="ChEBI" id="CHEBI:29748"/>
        <dbReference type="ChEBI" id="CHEBI:29985"/>
        <dbReference type="ChEBI" id="CHEBI:58359"/>
        <dbReference type="EC" id="4.1.3.27"/>
    </reaction>
</comment>
<evidence type="ECO:0000256" key="15">
    <source>
        <dbReference type="RuleBase" id="RU364045"/>
    </source>
</evidence>